<comment type="similarity">
    <text evidence="7">Belongs to the binding-protein-dependent transport system permease family.</text>
</comment>
<keyword evidence="3" id="KW-1003">Cell membrane</keyword>
<dbReference type="Proteomes" id="UP000646478">
    <property type="component" value="Unassembled WGS sequence"/>
</dbReference>
<dbReference type="InterPro" id="IPR051393">
    <property type="entry name" value="ABC_transporter_permease"/>
</dbReference>
<proteinExistence type="inferred from homology"/>
<evidence type="ECO:0000256" key="4">
    <source>
        <dbReference type="ARBA" id="ARBA00022692"/>
    </source>
</evidence>
<comment type="subcellular location">
    <subcellularLocation>
        <location evidence="1 7">Cell membrane</location>
        <topology evidence="1 7">Multi-pass membrane protein</topology>
    </subcellularLocation>
</comment>
<reference evidence="9" key="2">
    <citation type="submission" date="2020-09" db="EMBL/GenBank/DDBJ databases">
        <authorList>
            <person name="Sun Q."/>
            <person name="Zhou Y."/>
        </authorList>
    </citation>
    <scope>NUCLEOTIDE SEQUENCE</scope>
    <source>
        <strain evidence="9">CGMCC 1.15082</strain>
    </source>
</reference>
<comment type="caution">
    <text evidence="9">The sequence shown here is derived from an EMBL/GenBank/DDBJ whole genome shotgun (WGS) entry which is preliminary data.</text>
</comment>
<name>A0A916WGP9_9HYPH</name>
<keyword evidence="6 7" id="KW-0472">Membrane</keyword>
<dbReference type="CDD" id="cd06261">
    <property type="entry name" value="TM_PBP2"/>
    <property type="match status" value="1"/>
</dbReference>
<evidence type="ECO:0000259" key="8">
    <source>
        <dbReference type="PROSITE" id="PS50928"/>
    </source>
</evidence>
<feature type="transmembrane region" description="Helical" evidence="7">
    <location>
        <begin position="12"/>
        <end position="35"/>
    </location>
</feature>
<protein>
    <submittedName>
        <fullName evidence="9">ABC transporter permease</fullName>
    </submittedName>
</protein>
<evidence type="ECO:0000256" key="1">
    <source>
        <dbReference type="ARBA" id="ARBA00004651"/>
    </source>
</evidence>
<dbReference type="PANTHER" id="PTHR30193">
    <property type="entry name" value="ABC TRANSPORTER PERMEASE PROTEIN"/>
    <property type="match status" value="1"/>
</dbReference>
<keyword evidence="5 7" id="KW-1133">Transmembrane helix</keyword>
<keyword evidence="10" id="KW-1185">Reference proteome</keyword>
<dbReference type="PROSITE" id="PS50928">
    <property type="entry name" value="ABC_TM1"/>
    <property type="match status" value="1"/>
</dbReference>
<feature type="transmembrane region" description="Helical" evidence="7">
    <location>
        <begin position="217"/>
        <end position="240"/>
    </location>
</feature>
<feature type="transmembrane region" description="Helical" evidence="7">
    <location>
        <begin position="278"/>
        <end position="298"/>
    </location>
</feature>
<dbReference type="GO" id="GO:0055085">
    <property type="term" value="P:transmembrane transport"/>
    <property type="evidence" value="ECO:0007669"/>
    <property type="project" value="InterPro"/>
</dbReference>
<dbReference type="GO" id="GO:0005886">
    <property type="term" value="C:plasma membrane"/>
    <property type="evidence" value="ECO:0007669"/>
    <property type="project" value="UniProtKB-SubCell"/>
</dbReference>
<feature type="transmembrane region" description="Helical" evidence="7">
    <location>
        <begin position="113"/>
        <end position="134"/>
    </location>
</feature>
<dbReference type="SUPFAM" id="SSF161098">
    <property type="entry name" value="MetI-like"/>
    <property type="match status" value="1"/>
</dbReference>
<dbReference type="Pfam" id="PF00528">
    <property type="entry name" value="BPD_transp_1"/>
    <property type="match status" value="1"/>
</dbReference>
<evidence type="ECO:0000256" key="6">
    <source>
        <dbReference type="ARBA" id="ARBA00023136"/>
    </source>
</evidence>
<keyword evidence="4 7" id="KW-0812">Transmembrane</keyword>
<evidence type="ECO:0000256" key="5">
    <source>
        <dbReference type="ARBA" id="ARBA00022989"/>
    </source>
</evidence>
<evidence type="ECO:0000313" key="10">
    <source>
        <dbReference type="Proteomes" id="UP000646478"/>
    </source>
</evidence>
<feature type="domain" description="ABC transmembrane type-1" evidence="8">
    <location>
        <begin position="75"/>
        <end position="298"/>
    </location>
</feature>
<evidence type="ECO:0000256" key="7">
    <source>
        <dbReference type="RuleBase" id="RU363032"/>
    </source>
</evidence>
<dbReference type="Gene3D" id="1.10.3720.10">
    <property type="entry name" value="MetI-like"/>
    <property type="match status" value="1"/>
</dbReference>
<evidence type="ECO:0000256" key="2">
    <source>
        <dbReference type="ARBA" id="ARBA00022448"/>
    </source>
</evidence>
<accession>A0A916WGP9</accession>
<feature type="transmembrane region" description="Helical" evidence="7">
    <location>
        <begin position="165"/>
        <end position="188"/>
    </location>
</feature>
<keyword evidence="2 7" id="KW-0813">Transport</keyword>
<gene>
    <name evidence="9" type="ORF">GCM10011491_27500</name>
</gene>
<reference evidence="9" key="1">
    <citation type="journal article" date="2014" name="Int. J. Syst. Evol. Microbiol.">
        <title>Complete genome sequence of Corynebacterium casei LMG S-19264T (=DSM 44701T), isolated from a smear-ripened cheese.</title>
        <authorList>
            <consortium name="US DOE Joint Genome Institute (JGI-PGF)"/>
            <person name="Walter F."/>
            <person name="Albersmeier A."/>
            <person name="Kalinowski J."/>
            <person name="Ruckert C."/>
        </authorList>
    </citation>
    <scope>NUCLEOTIDE SEQUENCE</scope>
    <source>
        <strain evidence="9">CGMCC 1.15082</strain>
    </source>
</reference>
<evidence type="ECO:0000313" key="9">
    <source>
        <dbReference type="EMBL" id="GGA97765.1"/>
    </source>
</evidence>
<feature type="transmembrane region" description="Helical" evidence="7">
    <location>
        <begin position="79"/>
        <end position="101"/>
    </location>
</feature>
<sequence>MATTTAKIRPVRWHIAVFLAPAVLIYTAVMILPLFGTLQLSLFRVENNVSVFAGFDNFRTLFGDPRWAASFWNAFVNNVWFFIIHMLVQNPIGVLLAALLSHPKLRFSAFYRSAIFIPTILSFVIVGFIWKLILSPLWGIAPNMLDLVGLKSLFAPWLGQERSALITVSLISVWQFIGIPMMLIYAALLSIPDEIVEAAECDGITGAAQFWKIKLPLILPSIGIISILTFVGNFNAFDLVYTTQGALAGPNYSTDILGTFLFRTFFGFQLQVGDRNMGAAIASVMFLIILVGVGLYLFGIQRRLRRYQF</sequence>
<evidence type="ECO:0000256" key="3">
    <source>
        <dbReference type="ARBA" id="ARBA00022475"/>
    </source>
</evidence>
<dbReference type="InterPro" id="IPR035906">
    <property type="entry name" value="MetI-like_sf"/>
</dbReference>
<dbReference type="AlphaFoldDB" id="A0A916WGP9"/>
<dbReference type="RefSeq" id="WP_188824769.1">
    <property type="nucleotide sequence ID" value="NZ_BMHH01000011.1"/>
</dbReference>
<dbReference type="PANTHER" id="PTHR30193:SF37">
    <property type="entry name" value="INNER MEMBRANE ABC TRANSPORTER PERMEASE PROTEIN YCJO"/>
    <property type="match status" value="1"/>
</dbReference>
<organism evidence="9 10">
    <name type="scientific">Brucella endophytica</name>
    <dbReference type="NCBI Taxonomy" id="1963359"/>
    <lineage>
        <taxon>Bacteria</taxon>
        <taxon>Pseudomonadati</taxon>
        <taxon>Pseudomonadota</taxon>
        <taxon>Alphaproteobacteria</taxon>
        <taxon>Hyphomicrobiales</taxon>
        <taxon>Brucellaceae</taxon>
        <taxon>Brucella/Ochrobactrum group</taxon>
        <taxon>Brucella</taxon>
    </lineage>
</organism>
<dbReference type="EMBL" id="BMHH01000011">
    <property type="protein sequence ID" value="GGA97765.1"/>
    <property type="molecule type" value="Genomic_DNA"/>
</dbReference>
<dbReference type="InterPro" id="IPR000515">
    <property type="entry name" value="MetI-like"/>
</dbReference>